<dbReference type="STRING" id="180197.SAMN02982919_02313"/>
<dbReference type="OrthoDB" id="6886787at2"/>
<dbReference type="EMBL" id="FOGD01000007">
    <property type="protein sequence ID" value="SER38471.1"/>
    <property type="molecule type" value="Genomic_DNA"/>
</dbReference>
<keyword evidence="2" id="KW-1185">Reference proteome</keyword>
<sequence>MHTKIRLQQLKCTETYQIELLTTLQMMASWGLDLEKQGAAMAVKTTGAEFSAFYFDKEFWPGNTWHEDAEITIKVNGEVLGNDFDYDANEVPAHAEVVLSGGVVTSVRMDNLGTIESYFLKWRDAIRRKN</sequence>
<reference evidence="1 2" key="1">
    <citation type="submission" date="2016-10" db="EMBL/GenBank/DDBJ databases">
        <authorList>
            <person name="de Groot N.N."/>
        </authorList>
    </citation>
    <scope>NUCLEOTIDE SEQUENCE [LARGE SCALE GENOMIC DNA]</scope>
    <source>
        <strain evidence="1 2">ATCC 35958</strain>
    </source>
</reference>
<protein>
    <submittedName>
        <fullName evidence="1">Uncharacterized protein</fullName>
    </submittedName>
</protein>
<dbReference type="AlphaFoldDB" id="A0A1H9NRE7"/>
<proteinExistence type="predicted"/>
<gene>
    <name evidence="1" type="ORF">SAMN02982919_02313</name>
</gene>
<evidence type="ECO:0000313" key="2">
    <source>
        <dbReference type="Proteomes" id="UP000199766"/>
    </source>
</evidence>
<accession>A0A1H9NRE7</accession>
<dbReference type="Proteomes" id="UP000199766">
    <property type="component" value="Unassembled WGS sequence"/>
</dbReference>
<evidence type="ECO:0000313" key="1">
    <source>
        <dbReference type="EMBL" id="SER38471.1"/>
    </source>
</evidence>
<organism evidence="1 2">
    <name type="scientific">Giesbergeria anulus</name>
    <dbReference type="NCBI Taxonomy" id="180197"/>
    <lineage>
        <taxon>Bacteria</taxon>
        <taxon>Pseudomonadati</taxon>
        <taxon>Pseudomonadota</taxon>
        <taxon>Betaproteobacteria</taxon>
        <taxon>Burkholderiales</taxon>
        <taxon>Comamonadaceae</taxon>
        <taxon>Giesbergeria</taxon>
    </lineage>
</organism>
<name>A0A1H9NRE7_9BURK</name>